<dbReference type="CDD" id="cd03257">
    <property type="entry name" value="ABC_NikE_OppD_transporters"/>
    <property type="match status" value="2"/>
</dbReference>
<evidence type="ECO:0000256" key="11">
    <source>
        <dbReference type="ARBA" id="ARBA00039098"/>
    </source>
</evidence>
<evidence type="ECO:0000313" key="15">
    <source>
        <dbReference type="EMBL" id="PID55626.1"/>
    </source>
</evidence>
<evidence type="ECO:0000313" key="16">
    <source>
        <dbReference type="Proteomes" id="UP000229740"/>
    </source>
</evidence>
<keyword evidence="7" id="KW-1278">Translocase</keyword>
<dbReference type="GO" id="GO:0015833">
    <property type="term" value="P:peptide transport"/>
    <property type="evidence" value="ECO:0007669"/>
    <property type="project" value="InterPro"/>
</dbReference>
<evidence type="ECO:0000256" key="8">
    <source>
        <dbReference type="ARBA" id="ARBA00023065"/>
    </source>
</evidence>
<evidence type="ECO:0000256" key="4">
    <source>
        <dbReference type="ARBA" id="ARBA00022475"/>
    </source>
</evidence>
<dbReference type="Proteomes" id="UP000229740">
    <property type="component" value="Unassembled WGS sequence"/>
</dbReference>
<evidence type="ECO:0000256" key="10">
    <source>
        <dbReference type="ARBA" id="ARBA00038669"/>
    </source>
</evidence>
<keyword evidence="5" id="KW-0547">Nucleotide-binding</keyword>
<comment type="catalytic activity">
    <reaction evidence="13">
        <text>Ni(2+)(out) + ATP + H2O = Ni(2+)(in) + ADP + phosphate + H(+)</text>
        <dbReference type="Rhea" id="RHEA:15557"/>
        <dbReference type="ChEBI" id="CHEBI:15377"/>
        <dbReference type="ChEBI" id="CHEBI:15378"/>
        <dbReference type="ChEBI" id="CHEBI:30616"/>
        <dbReference type="ChEBI" id="CHEBI:43474"/>
        <dbReference type="ChEBI" id="CHEBI:49786"/>
        <dbReference type="ChEBI" id="CHEBI:456216"/>
        <dbReference type="EC" id="7.2.2.11"/>
    </reaction>
    <physiologicalReaction direction="left-to-right" evidence="13">
        <dbReference type="Rhea" id="RHEA:15558"/>
    </physiologicalReaction>
</comment>
<dbReference type="InterPro" id="IPR003593">
    <property type="entry name" value="AAA+_ATPase"/>
</dbReference>
<dbReference type="PANTHER" id="PTHR43297:SF13">
    <property type="entry name" value="NICKEL ABC TRANSPORTER, ATP-BINDING PROTEIN"/>
    <property type="match status" value="1"/>
</dbReference>
<dbReference type="Gene3D" id="3.40.50.300">
    <property type="entry name" value="P-loop containing nucleotide triphosphate hydrolases"/>
    <property type="match status" value="2"/>
</dbReference>
<dbReference type="GO" id="GO:0005886">
    <property type="term" value="C:plasma membrane"/>
    <property type="evidence" value="ECO:0007669"/>
    <property type="project" value="UniProtKB-SubCell"/>
</dbReference>
<reference evidence="15 16" key="1">
    <citation type="submission" date="2017-10" db="EMBL/GenBank/DDBJ databases">
        <title>Novel microbial diversity and functional potential in the marine mammal oral microbiome.</title>
        <authorList>
            <person name="Dudek N.K."/>
            <person name="Sun C.L."/>
            <person name="Burstein D."/>
            <person name="Kantor R.S."/>
            <person name="Aliaga Goltsman D.S."/>
            <person name="Bik E.M."/>
            <person name="Thomas B.C."/>
            <person name="Banfield J.F."/>
            <person name="Relman D.A."/>
        </authorList>
    </citation>
    <scope>NUCLEOTIDE SEQUENCE [LARGE SCALE GENOMIC DNA]</scope>
    <source>
        <strain evidence="15">DOLZORAL124_49_17</strain>
    </source>
</reference>
<keyword evidence="9" id="KW-0472">Membrane</keyword>
<evidence type="ECO:0000256" key="3">
    <source>
        <dbReference type="ARBA" id="ARBA00022448"/>
    </source>
</evidence>
<keyword evidence="8" id="KW-0406">Ion transport</keyword>
<keyword evidence="6" id="KW-0067">ATP-binding</keyword>
<organism evidence="15 16">
    <name type="scientific">candidate division KSB3 bacterium</name>
    <dbReference type="NCBI Taxonomy" id="2044937"/>
    <lineage>
        <taxon>Bacteria</taxon>
        <taxon>candidate division KSB3</taxon>
    </lineage>
</organism>
<name>A0A2G6E0M0_9BACT</name>
<evidence type="ECO:0000256" key="13">
    <source>
        <dbReference type="ARBA" id="ARBA00048610"/>
    </source>
</evidence>
<comment type="similarity">
    <text evidence="2">Belongs to the ABC transporter superfamily.</text>
</comment>
<feature type="domain" description="ABC transporter" evidence="14">
    <location>
        <begin position="7"/>
        <end position="246"/>
    </location>
</feature>
<dbReference type="EC" id="7.2.2.11" evidence="11"/>
<dbReference type="GO" id="GO:0016887">
    <property type="term" value="F:ATP hydrolysis activity"/>
    <property type="evidence" value="ECO:0007669"/>
    <property type="project" value="InterPro"/>
</dbReference>
<dbReference type="PROSITE" id="PS00211">
    <property type="entry name" value="ABC_TRANSPORTER_1"/>
    <property type="match status" value="1"/>
</dbReference>
<dbReference type="GO" id="GO:0015413">
    <property type="term" value="F:ABC-type nickel transporter activity"/>
    <property type="evidence" value="ECO:0007669"/>
    <property type="project" value="UniProtKB-EC"/>
</dbReference>
<keyword evidence="4" id="KW-1003">Cell membrane</keyword>
<evidence type="ECO:0000256" key="12">
    <source>
        <dbReference type="ARBA" id="ARBA00044143"/>
    </source>
</evidence>
<dbReference type="EMBL" id="PDPS01000054">
    <property type="protein sequence ID" value="PID55626.1"/>
    <property type="molecule type" value="Genomic_DNA"/>
</dbReference>
<dbReference type="InterPro" id="IPR017871">
    <property type="entry name" value="ABC_transporter-like_CS"/>
</dbReference>
<accession>A0A2G6E0M0</accession>
<feature type="domain" description="ABC transporter" evidence="14">
    <location>
        <begin position="340"/>
        <end position="567"/>
    </location>
</feature>
<keyword evidence="3" id="KW-0813">Transport</keyword>
<dbReference type="NCBIfam" id="TIGR01727">
    <property type="entry name" value="oligo_HPY"/>
    <property type="match status" value="1"/>
</dbReference>
<gene>
    <name evidence="15" type="ORF">CSB45_15030</name>
</gene>
<dbReference type="Pfam" id="PF08352">
    <property type="entry name" value="oligo_HPY"/>
    <property type="match status" value="1"/>
</dbReference>
<dbReference type="InterPro" id="IPR027417">
    <property type="entry name" value="P-loop_NTPase"/>
</dbReference>
<proteinExistence type="inferred from homology"/>
<dbReference type="SMART" id="SM00382">
    <property type="entry name" value="AAA"/>
    <property type="match status" value="2"/>
</dbReference>
<dbReference type="PANTHER" id="PTHR43297">
    <property type="entry name" value="OLIGOPEPTIDE TRANSPORT ATP-BINDING PROTEIN APPD"/>
    <property type="match status" value="1"/>
</dbReference>
<protein>
    <recommendedName>
        <fullName evidence="12">Nickel import system ATP-binding protein NikD</fullName>
        <ecNumber evidence="11">7.2.2.11</ecNumber>
    </recommendedName>
</protein>
<comment type="subunit">
    <text evidence="10">The complex is composed of two ATP-binding proteins (NikD and NikE), two transmembrane proteins (NikB and NikC) and a solute-binding protein (NikA).</text>
</comment>
<dbReference type="SUPFAM" id="SSF52540">
    <property type="entry name" value="P-loop containing nucleoside triphosphate hydrolases"/>
    <property type="match status" value="2"/>
</dbReference>
<evidence type="ECO:0000259" key="14">
    <source>
        <dbReference type="PROSITE" id="PS50893"/>
    </source>
</evidence>
<evidence type="ECO:0000256" key="5">
    <source>
        <dbReference type="ARBA" id="ARBA00022741"/>
    </source>
</evidence>
<dbReference type="InterPro" id="IPR050388">
    <property type="entry name" value="ABC_Ni/Peptide_Import"/>
</dbReference>
<evidence type="ECO:0000256" key="1">
    <source>
        <dbReference type="ARBA" id="ARBA00004202"/>
    </source>
</evidence>
<dbReference type="GO" id="GO:0005524">
    <property type="term" value="F:ATP binding"/>
    <property type="evidence" value="ECO:0007669"/>
    <property type="project" value="UniProtKB-KW"/>
</dbReference>
<sequence length="567" mass="61571">MKTQYTLQYRDVNVSYATGVHAVRGVSFAVREKECLALVGESGCGKTTMAHAALGLLPQNTRLSGSIVIDGIEAIGASQREMRRLRGVVAGFVVQDPCAACNPLAKVAAHVAEAWRAHRLTIPPEAIVQAVNNLGISDPERMIRYYPHQWSGGMLQRATIAAAAAHHPQLIIADEPTSALDADRADSTLDALKQTGAALLLVSHDLELVARHADRIATCYAGQIVEIGRSEEILKNPKHPYTRGLLRAIPGRQGTLPEVMPGYPPDLRTKIAGCAFVSRCARKKEACLTVSPPMKNGVACLQYSRPEERDSKTLSLKTGTYRVIASSISSGDPSPSTYLAEMRNVSKTYKQGRHLIQAVRSASLKVRPGEIVGISGPSGCGKSTLLRLLATLDIPDSGEIYLDGRLTAKAGSRHLFSDLSRSAYLMPIFQDPVSSLDARWPIWRTIIEPLTAPHRKTRLQKRKYCHIARELLKQVGLEMLDLESRPAELSVGQCQRVAIARVLAARPKIMIADEPTSALDASVSASILHLLADFVGQGSAIVMVSHDRPMLNAICHRVREMQAGVLL</sequence>
<comment type="caution">
    <text evidence="15">The sequence shown here is derived from an EMBL/GenBank/DDBJ whole genome shotgun (WGS) entry which is preliminary data.</text>
</comment>
<evidence type="ECO:0000256" key="6">
    <source>
        <dbReference type="ARBA" id="ARBA00022840"/>
    </source>
</evidence>
<dbReference type="PRINTS" id="PR01868">
    <property type="entry name" value="ABCEFAMILY"/>
</dbReference>
<dbReference type="PROSITE" id="PS50893">
    <property type="entry name" value="ABC_TRANSPORTER_2"/>
    <property type="match status" value="2"/>
</dbReference>
<dbReference type="InterPro" id="IPR013283">
    <property type="entry name" value="RLI1"/>
</dbReference>
<evidence type="ECO:0000256" key="2">
    <source>
        <dbReference type="ARBA" id="ARBA00005417"/>
    </source>
</evidence>
<evidence type="ECO:0000256" key="9">
    <source>
        <dbReference type="ARBA" id="ARBA00023136"/>
    </source>
</evidence>
<dbReference type="InterPro" id="IPR003439">
    <property type="entry name" value="ABC_transporter-like_ATP-bd"/>
</dbReference>
<comment type="subcellular location">
    <subcellularLocation>
        <location evidence="1">Cell membrane</location>
        <topology evidence="1">Peripheral membrane protein</topology>
    </subcellularLocation>
</comment>
<dbReference type="AlphaFoldDB" id="A0A2G6E0M0"/>
<dbReference type="InterPro" id="IPR013563">
    <property type="entry name" value="Oligopep_ABC_C"/>
</dbReference>
<evidence type="ECO:0000256" key="7">
    <source>
        <dbReference type="ARBA" id="ARBA00022967"/>
    </source>
</evidence>
<dbReference type="Pfam" id="PF00005">
    <property type="entry name" value="ABC_tran"/>
    <property type="match status" value="2"/>
</dbReference>